<dbReference type="AlphaFoldDB" id="A0A9W6NDB2"/>
<organism evidence="1 2">
    <name type="scientific">Ancylobacter defluvii</name>
    <dbReference type="NCBI Taxonomy" id="1282440"/>
    <lineage>
        <taxon>Bacteria</taxon>
        <taxon>Pseudomonadati</taxon>
        <taxon>Pseudomonadota</taxon>
        <taxon>Alphaproteobacteria</taxon>
        <taxon>Hyphomicrobiales</taxon>
        <taxon>Xanthobacteraceae</taxon>
        <taxon>Ancylobacter</taxon>
    </lineage>
</organism>
<dbReference type="Proteomes" id="UP001143330">
    <property type="component" value="Unassembled WGS sequence"/>
</dbReference>
<comment type="caution">
    <text evidence="1">The sequence shown here is derived from an EMBL/GenBank/DDBJ whole genome shotgun (WGS) entry which is preliminary data.</text>
</comment>
<accession>A0A9W6NDB2</accession>
<evidence type="ECO:0000313" key="1">
    <source>
        <dbReference type="EMBL" id="GLK86728.1"/>
    </source>
</evidence>
<protein>
    <submittedName>
        <fullName evidence="1">Uncharacterized protein</fullName>
    </submittedName>
</protein>
<name>A0A9W6NDB2_9HYPH</name>
<reference evidence="1" key="1">
    <citation type="journal article" date="2014" name="Int. J. Syst. Evol. Microbiol.">
        <title>Complete genome sequence of Corynebacterium casei LMG S-19264T (=DSM 44701T), isolated from a smear-ripened cheese.</title>
        <authorList>
            <consortium name="US DOE Joint Genome Institute (JGI-PGF)"/>
            <person name="Walter F."/>
            <person name="Albersmeier A."/>
            <person name="Kalinowski J."/>
            <person name="Ruckert C."/>
        </authorList>
    </citation>
    <scope>NUCLEOTIDE SEQUENCE</scope>
    <source>
        <strain evidence="1">VKM B-2789</strain>
    </source>
</reference>
<sequence>MCEDCLDVVAETSAGQNPEQLASAARHIERDMHGEPVLALAWEIYFGKTTGAVDWRSMERMARCVEAARVLLQMQPLPE</sequence>
<evidence type="ECO:0000313" key="2">
    <source>
        <dbReference type="Proteomes" id="UP001143330"/>
    </source>
</evidence>
<reference evidence="1" key="2">
    <citation type="submission" date="2023-01" db="EMBL/GenBank/DDBJ databases">
        <authorList>
            <person name="Sun Q."/>
            <person name="Evtushenko L."/>
        </authorList>
    </citation>
    <scope>NUCLEOTIDE SEQUENCE</scope>
    <source>
        <strain evidence="1">VKM B-2789</strain>
    </source>
</reference>
<proteinExistence type="predicted"/>
<dbReference type="EMBL" id="BSFM01000021">
    <property type="protein sequence ID" value="GLK86728.1"/>
    <property type="molecule type" value="Genomic_DNA"/>
</dbReference>
<gene>
    <name evidence="1" type="ORF">GCM10017653_47980</name>
</gene>
<keyword evidence="2" id="KW-1185">Reference proteome</keyword>